<dbReference type="RefSeq" id="WP_145242236.1">
    <property type="nucleotide sequence ID" value="NZ_CP036273.1"/>
</dbReference>
<reference evidence="3 4" key="1">
    <citation type="submission" date="2019-02" db="EMBL/GenBank/DDBJ databases">
        <title>Deep-cultivation of Planctomycetes and their phenomic and genomic characterization uncovers novel biology.</title>
        <authorList>
            <person name="Wiegand S."/>
            <person name="Jogler M."/>
            <person name="Boedeker C."/>
            <person name="Pinto D."/>
            <person name="Vollmers J."/>
            <person name="Rivas-Marin E."/>
            <person name="Kohn T."/>
            <person name="Peeters S.H."/>
            <person name="Heuer A."/>
            <person name="Rast P."/>
            <person name="Oberbeckmann S."/>
            <person name="Bunk B."/>
            <person name="Jeske O."/>
            <person name="Meyerdierks A."/>
            <person name="Storesund J.E."/>
            <person name="Kallscheuer N."/>
            <person name="Luecker S."/>
            <person name="Lage O.M."/>
            <person name="Pohl T."/>
            <person name="Merkel B.J."/>
            <person name="Hornburger P."/>
            <person name="Mueller R.-W."/>
            <person name="Bruemmer F."/>
            <person name="Labrenz M."/>
            <person name="Spormann A.M."/>
            <person name="Op den Camp H."/>
            <person name="Overmann J."/>
            <person name="Amann R."/>
            <person name="Jetten M.S.M."/>
            <person name="Mascher T."/>
            <person name="Medema M.H."/>
            <person name="Devos D.P."/>
            <person name="Kaster A.-K."/>
            <person name="Ovreas L."/>
            <person name="Rohde M."/>
            <person name="Galperin M.Y."/>
            <person name="Jogler C."/>
        </authorList>
    </citation>
    <scope>NUCLEOTIDE SEQUENCE [LARGE SCALE GENOMIC DNA]</scope>
    <source>
        <strain evidence="3 4">ETA_A1</strain>
    </source>
</reference>
<feature type="domain" description="Gfo/Idh/MocA-like oxidoreductase N-terminal" evidence="1">
    <location>
        <begin position="48"/>
        <end position="171"/>
    </location>
</feature>
<protein>
    <submittedName>
        <fullName evidence="3">Inositol 2-dehydrogenase</fullName>
        <ecNumber evidence="3">1.1.1.18</ecNumber>
    </submittedName>
</protein>
<dbReference type="InterPro" id="IPR000683">
    <property type="entry name" value="Gfo/Idh/MocA-like_OxRdtase_N"/>
</dbReference>
<evidence type="ECO:0000313" key="3">
    <source>
        <dbReference type="EMBL" id="QDU22474.1"/>
    </source>
</evidence>
<dbReference type="SUPFAM" id="SSF55347">
    <property type="entry name" value="Glyceraldehyde-3-phosphate dehydrogenase-like, C-terminal domain"/>
    <property type="match status" value="1"/>
</dbReference>
<dbReference type="GO" id="GO:0050112">
    <property type="term" value="F:inositol 2-dehydrogenase (NAD+) activity"/>
    <property type="evidence" value="ECO:0007669"/>
    <property type="project" value="UniProtKB-EC"/>
</dbReference>
<gene>
    <name evidence="3" type="primary">iolG_7</name>
    <name evidence="3" type="ORF">ETAA1_44540</name>
</gene>
<evidence type="ECO:0000259" key="2">
    <source>
        <dbReference type="Pfam" id="PF19051"/>
    </source>
</evidence>
<dbReference type="OrthoDB" id="9788246at2"/>
<dbReference type="PROSITE" id="PS51318">
    <property type="entry name" value="TAT"/>
    <property type="match status" value="1"/>
</dbReference>
<dbReference type="PANTHER" id="PTHR43818:SF5">
    <property type="entry name" value="OXIDOREDUCTASE FAMILY PROTEIN"/>
    <property type="match status" value="1"/>
</dbReference>
<accession>A0A517XY87</accession>
<dbReference type="Pfam" id="PF19051">
    <property type="entry name" value="GFO_IDH_MocA_C2"/>
    <property type="match status" value="1"/>
</dbReference>
<dbReference type="AlphaFoldDB" id="A0A517XY87"/>
<dbReference type="SUPFAM" id="SSF51735">
    <property type="entry name" value="NAD(P)-binding Rossmann-fold domains"/>
    <property type="match status" value="1"/>
</dbReference>
<dbReference type="InterPro" id="IPR043906">
    <property type="entry name" value="Gfo/Idh/MocA_OxRdtase_bact_C"/>
</dbReference>
<dbReference type="Pfam" id="PF01408">
    <property type="entry name" value="GFO_IDH_MocA"/>
    <property type="match status" value="1"/>
</dbReference>
<dbReference type="Gene3D" id="3.40.50.720">
    <property type="entry name" value="NAD(P)-binding Rossmann-like Domain"/>
    <property type="match status" value="1"/>
</dbReference>
<organism evidence="3 4">
    <name type="scientific">Urbifossiella limnaea</name>
    <dbReference type="NCBI Taxonomy" id="2528023"/>
    <lineage>
        <taxon>Bacteria</taxon>
        <taxon>Pseudomonadati</taxon>
        <taxon>Planctomycetota</taxon>
        <taxon>Planctomycetia</taxon>
        <taxon>Gemmatales</taxon>
        <taxon>Gemmataceae</taxon>
        <taxon>Urbifossiella</taxon>
    </lineage>
</organism>
<evidence type="ECO:0000313" key="4">
    <source>
        <dbReference type="Proteomes" id="UP000319576"/>
    </source>
</evidence>
<proteinExistence type="predicted"/>
<keyword evidence="3" id="KW-0560">Oxidoreductase</keyword>
<name>A0A517XY87_9BACT</name>
<dbReference type="EMBL" id="CP036273">
    <property type="protein sequence ID" value="QDU22474.1"/>
    <property type="molecule type" value="Genomic_DNA"/>
</dbReference>
<dbReference type="Proteomes" id="UP000319576">
    <property type="component" value="Chromosome"/>
</dbReference>
<feature type="domain" description="Gfo/Idh/MocA-like oxidoreductase bacterial type C-terminal" evidence="2">
    <location>
        <begin position="213"/>
        <end position="276"/>
    </location>
</feature>
<dbReference type="Gene3D" id="3.30.360.10">
    <property type="entry name" value="Dihydrodipicolinate Reductase, domain 2"/>
    <property type="match status" value="1"/>
</dbReference>
<dbReference type="InterPro" id="IPR006311">
    <property type="entry name" value="TAT_signal"/>
</dbReference>
<dbReference type="EC" id="1.1.1.18" evidence="3"/>
<dbReference type="GO" id="GO:0000166">
    <property type="term" value="F:nucleotide binding"/>
    <property type="evidence" value="ECO:0007669"/>
    <property type="project" value="InterPro"/>
</dbReference>
<sequence length="490" mass="52869">MSVFDRREFLDRAAILSAAAAALGGTAAAQDAPRSAAAATARGASDKLRVAVVGVRGRGMSHVSGFLGKNNCEITTVCDCDEAVIGNAMRSIEKVQGRAPTYVKDIRRVVEDRNVDIVSIATPNHWHALMAIWAMQNGKDVYCEKPATHNVKEGALMTAAARKYGRICQVGTQSRSNPGMRQSIEAVQTKIGTVDLAIGLCYKNRPSIGKVDGPQAPPATMDYDLWCGPAPADAPRRKTGNGTVHYDWHWVWNYGNGDLGNQGVHEMDKARWGLRKGMPNSVCAVGGRFGYTDDGQTPNTQVCLFDYGESKMVFEVRGMKSPAFKGAGIGNIWVGSTGMVVCPNYAGGIQYDKDGREVARFNGGGDQLHFDNFVKAVRSRRVADLNCDIAEGHISAALCHLANISYRLGNEAPIGDVAGFAGSPAAADALTRMREHLREHKVDPMTVAGRAGPKLTFDPATERFTGARAAEANAMLFREYRRGFEVRESV</sequence>
<dbReference type="PANTHER" id="PTHR43818">
    <property type="entry name" value="BCDNA.GH03377"/>
    <property type="match status" value="1"/>
</dbReference>
<dbReference type="InterPro" id="IPR050463">
    <property type="entry name" value="Gfo/Idh/MocA_oxidrdct_glycsds"/>
</dbReference>
<dbReference type="KEGG" id="uli:ETAA1_44540"/>
<evidence type="ECO:0000259" key="1">
    <source>
        <dbReference type="Pfam" id="PF01408"/>
    </source>
</evidence>
<dbReference type="InterPro" id="IPR036291">
    <property type="entry name" value="NAD(P)-bd_dom_sf"/>
</dbReference>
<keyword evidence="4" id="KW-1185">Reference proteome</keyword>